<dbReference type="CDD" id="cd00087">
    <property type="entry name" value="FReD"/>
    <property type="match status" value="1"/>
</dbReference>
<evidence type="ECO:0000313" key="1">
    <source>
        <dbReference type="EMBL" id="EKC31965.1"/>
    </source>
</evidence>
<dbReference type="InterPro" id="IPR036056">
    <property type="entry name" value="Fibrinogen-like_C"/>
</dbReference>
<dbReference type="AlphaFoldDB" id="K1QSR0"/>
<dbReference type="GO" id="GO:0005615">
    <property type="term" value="C:extracellular space"/>
    <property type="evidence" value="ECO:0007669"/>
    <property type="project" value="TreeGrafter"/>
</dbReference>
<dbReference type="InterPro" id="IPR002181">
    <property type="entry name" value="Fibrinogen_a/b/g_C_dom"/>
</dbReference>
<dbReference type="InterPro" id="IPR014716">
    <property type="entry name" value="Fibrinogen_a/b/g_C_1"/>
</dbReference>
<proteinExistence type="predicted"/>
<reference evidence="1" key="1">
    <citation type="journal article" date="2012" name="Nature">
        <title>The oyster genome reveals stress adaptation and complexity of shell formation.</title>
        <authorList>
            <person name="Zhang G."/>
            <person name="Fang X."/>
            <person name="Guo X."/>
            <person name="Li L."/>
            <person name="Luo R."/>
            <person name="Xu F."/>
            <person name="Yang P."/>
            <person name="Zhang L."/>
            <person name="Wang X."/>
            <person name="Qi H."/>
            <person name="Xiong Z."/>
            <person name="Que H."/>
            <person name="Xie Y."/>
            <person name="Holland P.W."/>
            <person name="Paps J."/>
            <person name="Zhu Y."/>
            <person name="Wu F."/>
            <person name="Chen Y."/>
            <person name="Wang J."/>
            <person name="Peng C."/>
            <person name="Meng J."/>
            <person name="Yang L."/>
            <person name="Liu J."/>
            <person name="Wen B."/>
            <person name="Zhang N."/>
            <person name="Huang Z."/>
            <person name="Zhu Q."/>
            <person name="Feng Y."/>
            <person name="Mount A."/>
            <person name="Hedgecock D."/>
            <person name="Xu Z."/>
            <person name="Liu Y."/>
            <person name="Domazet-Loso T."/>
            <person name="Du Y."/>
            <person name="Sun X."/>
            <person name="Zhang S."/>
            <person name="Liu B."/>
            <person name="Cheng P."/>
            <person name="Jiang X."/>
            <person name="Li J."/>
            <person name="Fan D."/>
            <person name="Wang W."/>
            <person name="Fu W."/>
            <person name="Wang T."/>
            <person name="Wang B."/>
            <person name="Zhang J."/>
            <person name="Peng Z."/>
            <person name="Li Y."/>
            <person name="Li N."/>
            <person name="Wang J."/>
            <person name="Chen M."/>
            <person name="He Y."/>
            <person name="Tan F."/>
            <person name="Song X."/>
            <person name="Zheng Q."/>
            <person name="Huang R."/>
            <person name="Yang H."/>
            <person name="Du X."/>
            <person name="Chen L."/>
            <person name="Yang M."/>
            <person name="Gaffney P.M."/>
            <person name="Wang S."/>
            <person name="Luo L."/>
            <person name="She Z."/>
            <person name="Ming Y."/>
            <person name="Huang W."/>
            <person name="Zhang S."/>
            <person name="Huang B."/>
            <person name="Zhang Y."/>
            <person name="Qu T."/>
            <person name="Ni P."/>
            <person name="Miao G."/>
            <person name="Wang J."/>
            <person name="Wang Q."/>
            <person name="Steinberg C.E."/>
            <person name="Wang H."/>
            <person name="Li N."/>
            <person name="Qian L."/>
            <person name="Zhang G."/>
            <person name="Li Y."/>
            <person name="Yang H."/>
            <person name="Liu X."/>
            <person name="Wang J."/>
            <person name="Yin Y."/>
            <person name="Wang J."/>
        </authorList>
    </citation>
    <scope>NUCLEOTIDE SEQUENCE [LARGE SCALE GENOMIC DNA]</scope>
    <source>
        <strain evidence="1">05x7-T-G4-1.051#20</strain>
    </source>
</reference>
<dbReference type="PANTHER" id="PTHR19143:SF327">
    <property type="entry name" value="FI21813P1-RELATED"/>
    <property type="match status" value="1"/>
</dbReference>
<dbReference type="Pfam" id="PF00147">
    <property type="entry name" value="Fibrinogen_C"/>
    <property type="match status" value="1"/>
</dbReference>
<organism evidence="1">
    <name type="scientific">Magallana gigas</name>
    <name type="common">Pacific oyster</name>
    <name type="synonym">Crassostrea gigas</name>
    <dbReference type="NCBI Taxonomy" id="29159"/>
    <lineage>
        <taxon>Eukaryota</taxon>
        <taxon>Metazoa</taxon>
        <taxon>Spiralia</taxon>
        <taxon>Lophotrochozoa</taxon>
        <taxon>Mollusca</taxon>
        <taxon>Bivalvia</taxon>
        <taxon>Autobranchia</taxon>
        <taxon>Pteriomorphia</taxon>
        <taxon>Ostreida</taxon>
        <taxon>Ostreoidea</taxon>
        <taxon>Ostreidae</taxon>
        <taxon>Magallana</taxon>
    </lineage>
</organism>
<name>K1QSR0_MAGGI</name>
<accession>K1QSR0</accession>
<gene>
    <name evidence="1" type="ORF">CGI_10022838</name>
</gene>
<dbReference type="SMART" id="SM00186">
    <property type="entry name" value="FBG"/>
    <property type="match status" value="1"/>
</dbReference>
<dbReference type="PROSITE" id="PS00514">
    <property type="entry name" value="FIBRINOGEN_C_1"/>
    <property type="match status" value="1"/>
</dbReference>
<dbReference type="FunCoup" id="K1QSR0">
    <property type="interactions" value="55"/>
</dbReference>
<dbReference type="HOGENOM" id="CLU_038628_6_0_1"/>
<dbReference type="EMBL" id="JH818182">
    <property type="protein sequence ID" value="EKC31965.1"/>
    <property type="molecule type" value="Genomic_DNA"/>
</dbReference>
<dbReference type="PROSITE" id="PS51406">
    <property type="entry name" value="FIBRINOGEN_C_2"/>
    <property type="match status" value="1"/>
</dbReference>
<dbReference type="InParanoid" id="K1QSR0"/>
<dbReference type="PANTHER" id="PTHR19143">
    <property type="entry name" value="FIBRINOGEN/TENASCIN/ANGIOPOEITIN"/>
    <property type="match status" value="1"/>
</dbReference>
<dbReference type="Gene3D" id="3.90.215.10">
    <property type="entry name" value="Gamma Fibrinogen, chain A, domain 1"/>
    <property type="match status" value="1"/>
</dbReference>
<sequence>MARNPDPDSDKRVSLVPWATHYAQEPSKLMRRLNFPHSIRRSAVSVNLRLSGETLCLSEIYGDSRASVSIFKQPLAQWTVITEGDMSWIVLYAVLHLYVTVIHSSGITPHPSVKAEVGSFLKNAPWKHTEMTGSLSGGPMVLTVKFKYKLDGEFVFSKKFPGQKFKDCSDILKKEPYRRNRDGVYTIYLSNGVKRWVFCDMTTDGGGWTVIQRRFDGSTDFQSKSWQKYAEGFGHPGHEYWFGNNAIHDLTKSGRMKLRIDLKKFDGDKGHVQYSTFKVGSKSDKYLLTVGGFKGSLGMKDSFSYHNGMKFSTKDRDNDKAGANCAAANGNGWWFNACHHSNLNGIYYKKETSTSAGMTWFYWDNANKWVSLKSSKMMIKPK</sequence>
<protein>
    <submittedName>
        <fullName evidence="1">Angiopoietin-4</fullName>
    </submittedName>
</protein>
<dbReference type="InterPro" id="IPR050373">
    <property type="entry name" value="Fibrinogen_C-term_domain"/>
</dbReference>
<dbReference type="InterPro" id="IPR020837">
    <property type="entry name" value="Fibrinogen_CS"/>
</dbReference>
<dbReference type="NCBIfam" id="NF040941">
    <property type="entry name" value="GGGWT_bact"/>
    <property type="match status" value="1"/>
</dbReference>
<dbReference type="SUPFAM" id="SSF56496">
    <property type="entry name" value="Fibrinogen C-terminal domain-like"/>
    <property type="match status" value="1"/>
</dbReference>